<dbReference type="InterPro" id="IPR040366">
    <property type="entry name" value="Nab2/ZC3H14"/>
</dbReference>
<evidence type="ECO:0000256" key="10">
    <source>
        <dbReference type="SAM" id="MobiDB-lite"/>
    </source>
</evidence>
<dbReference type="Gene3D" id="1.10.340.40">
    <property type="entry name" value="Nuclear abundant poly(A) RNA-bind protein 2, N-terminal domain"/>
    <property type="match status" value="1"/>
</dbReference>
<proteinExistence type="inferred from homology"/>
<keyword evidence="13" id="KW-1185">Reference proteome</keyword>
<evidence type="ECO:0000313" key="13">
    <source>
        <dbReference type="Proteomes" id="UP000494206"/>
    </source>
</evidence>
<dbReference type="GO" id="GO:0008270">
    <property type="term" value="F:zinc ion binding"/>
    <property type="evidence" value="ECO:0007669"/>
    <property type="project" value="UniProtKB-KW"/>
</dbReference>
<dbReference type="PROSITE" id="PS50103">
    <property type="entry name" value="ZF_C3H1"/>
    <property type="match status" value="1"/>
</dbReference>
<reference evidence="12 13" key="1">
    <citation type="submission" date="2020-04" db="EMBL/GenBank/DDBJ databases">
        <authorList>
            <person name="Laetsch R D."/>
            <person name="Stevens L."/>
            <person name="Kumar S."/>
            <person name="Blaxter L. M."/>
        </authorList>
    </citation>
    <scope>NUCLEOTIDE SEQUENCE [LARGE SCALE GENOMIC DNA]</scope>
</reference>
<dbReference type="Pfam" id="PF01480">
    <property type="entry name" value="PWI"/>
    <property type="match status" value="1"/>
</dbReference>
<organism evidence="12 13">
    <name type="scientific">Caenorhabditis bovis</name>
    <dbReference type="NCBI Taxonomy" id="2654633"/>
    <lineage>
        <taxon>Eukaryota</taxon>
        <taxon>Metazoa</taxon>
        <taxon>Ecdysozoa</taxon>
        <taxon>Nematoda</taxon>
        <taxon>Chromadorea</taxon>
        <taxon>Rhabditida</taxon>
        <taxon>Rhabditina</taxon>
        <taxon>Rhabditomorpha</taxon>
        <taxon>Rhabditoidea</taxon>
        <taxon>Rhabditidae</taxon>
        <taxon>Peloderinae</taxon>
        <taxon>Caenorhabditis</taxon>
    </lineage>
</organism>
<keyword evidence="7 9" id="KW-0862">Zinc</keyword>
<dbReference type="Proteomes" id="UP000494206">
    <property type="component" value="Unassembled WGS sequence"/>
</dbReference>
<evidence type="ECO:0000313" key="12">
    <source>
        <dbReference type="EMBL" id="CAB3396797.1"/>
    </source>
</evidence>
<evidence type="ECO:0000256" key="2">
    <source>
        <dbReference type="ARBA" id="ARBA00008423"/>
    </source>
</evidence>
<comment type="subcellular location">
    <subcellularLocation>
        <location evidence="1">Nucleus</location>
    </subcellularLocation>
</comment>
<evidence type="ECO:0000256" key="6">
    <source>
        <dbReference type="ARBA" id="ARBA00022771"/>
    </source>
</evidence>
<evidence type="ECO:0000256" key="9">
    <source>
        <dbReference type="PROSITE-ProRule" id="PRU00723"/>
    </source>
</evidence>
<dbReference type="AlphaFoldDB" id="A0A8S1E5P4"/>
<comment type="similarity">
    <text evidence="2">Belongs to the ZC3H14 family.</text>
</comment>
<feature type="compositionally biased region" description="Basic and acidic residues" evidence="10">
    <location>
        <begin position="582"/>
        <end position="598"/>
    </location>
</feature>
<evidence type="ECO:0000259" key="11">
    <source>
        <dbReference type="PROSITE" id="PS50103"/>
    </source>
</evidence>
<name>A0A8S1E5P4_9PELO</name>
<dbReference type="GO" id="GO:0005634">
    <property type="term" value="C:nucleus"/>
    <property type="evidence" value="ECO:0007669"/>
    <property type="project" value="UniProtKB-SubCell"/>
</dbReference>
<evidence type="ECO:0000256" key="8">
    <source>
        <dbReference type="ARBA" id="ARBA00023242"/>
    </source>
</evidence>
<feature type="region of interest" description="Disordered" evidence="10">
    <location>
        <begin position="77"/>
        <end position="215"/>
    </location>
</feature>
<dbReference type="InterPro" id="IPR000571">
    <property type="entry name" value="Znf_CCCH"/>
</dbReference>
<keyword evidence="6 9" id="KW-0863">Zinc-finger</keyword>
<keyword evidence="4 9" id="KW-0479">Metal-binding</keyword>
<keyword evidence="8" id="KW-0539">Nucleus</keyword>
<feature type="compositionally biased region" description="Acidic residues" evidence="10">
    <location>
        <begin position="269"/>
        <end position="281"/>
    </location>
</feature>
<dbReference type="PANTHER" id="PTHR14738:SF29">
    <property type="entry name" value="ZINC FINGER CCCH DOMAIN-CONTAINING PROTEIN 14"/>
    <property type="match status" value="1"/>
</dbReference>
<feature type="compositionally biased region" description="Low complexity" evidence="10">
    <location>
        <begin position="568"/>
        <end position="577"/>
    </location>
</feature>
<dbReference type="GO" id="GO:0005737">
    <property type="term" value="C:cytoplasm"/>
    <property type="evidence" value="ECO:0007669"/>
    <property type="project" value="TreeGrafter"/>
</dbReference>
<dbReference type="InterPro" id="IPR043094">
    <property type="entry name" value="Nab2/ZC3H14_N_sf"/>
</dbReference>
<feature type="compositionally biased region" description="Basic and acidic residues" evidence="10">
    <location>
        <begin position="92"/>
        <end position="152"/>
    </location>
</feature>
<protein>
    <recommendedName>
        <fullName evidence="3">Zinc finger CCCH domain-containing protein 14</fullName>
    </recommendedName>
</protein>
<evidence type="ECO:0000256" key="1">
    <source>
        <dbReference type="ARBA" id="ARBA00004123"/>
    </source>
</evidence>
<feature type="region of interest" description="Disordered" evidence="10">
    <location>
        <begin position="263"/>
        <end position="288"/>
    </location>
</feature>
<evidence type="ECO:0000256" key="4">
    <source>
        <dbReference type="ARBA" id="ARBA00022723"/>
    </source>
</evidence>
<dbReference type="GO" id="GO:0043488">
    <property type="term" value="P:regulation of mRNA stability"/>
    <property type="evidence" value="ECO:0007669"/>
    <property type="project" value="InterPro"/>
</dbReference>
<dbReference type="PANTHER" id="PTHR14738">
    <property type="entry name" value="ZINC FINGER CCCH DOMAIN-CONTAINING PROTEIN 14"/>
    <property type="match status" value="1"/>
</dbReference>
<dbReference type="GO" id="GO:0008143">
    <property type="term" value="F:poly(A) binding"/>
    <property type="evidence" value="ECO:0007669"/>
    <property type="project" value="InterPro"/>
</dbReference>
<accession>A0A8S1E5P4</accession>
<feature type="region of interest" description="Disordered" evidence="10">
    <location>
        <begin position="566"/>
        <end position="598"/>
    </location>
</feature>
<keyword evidence="5" id="KW-0677">Repeat</keyword>
<feature type="zinc finger region" description="C3H1-type" evidence="9">
    <location>
        <begin position="504"/>
        <end position="538"/>
    </location>
</feature>
<feature type="domain" description="C3H1-type" evidence="11">
    <location>
        <begin position="504"/>
        <end position="538"/>
    </location>
</feature>
<comment type="caution">
    <text evidence="12">The sequence shown here is derived from an EMBL/GenBank/DDBJ whole genome shotgun (WGS) entry which is preliminary data.</text>
</comment>
<feature type="region of interest" description="Disordered" evidence="10">
    <location>
        <begin position="295"/>
        <end position="314"/>
    </location>
</feature>
<gene>
    <name evidence="12" type="ORF">CBOVIS_LOCUS302</name>
</gene>
<dbReference type="EMBL" id="CADEPM010000001">
    <property type="protein sequence ID" value="CAB3396797.1"/>
    <property type="molecule type" value="Genomic_DNA"/>
</dbReference>
<evidence type="ECO:0000256" key="5">
    <source>
        <dbReference type="ARBA" id="ARBA00022737"/>
    </source>
</evidence>
<dbReference type="Pfam" id="PF14608">
    <property type="entry name" value="zf-CCCH_2"/>
    <property type="match status" value="4"/>
</dbReference>
<dbReference type="Gene3D" id="4.10.1000.40">
    <property type="match status" value="2"/>
</dbReference>
<evidence type="ECO:0000256" key="7">
    <source>
        <dbReference type="ARBA" id="ARBA00022833"/>
    </source>
</evidence>
<sequence length="682" mass="77017">MSSQSGTSEVKKKLKAAIRAKLEELGVYVDDELPDYIMVMIANKKEQKQMKEDLALFIGKNTNKFVDWLFELFNRLESASGKQPEKSSQPVKNKEDEEKRKKEEEQKKKGNAEKKKISEEKSRREREERDKEREKERERERAKQRNEKEKEKEKHRKHEKEESRHRRSRSKTWSDEEPVKPRRRSSERRKDHQPRSHEKKKVASTVVHKAQSISPEPLKVQSTVVVKRNVRPSGDNATMKARSSMFLKAMNEASVSAGYGSIKKKSAEENEGEEMDDDMSDIDALPSKKAKLNVKERLAYKRPRNVTPQKEEEDDTVVLNNAKQGGPQMIVTLAGGKEAIKKLRVHDRIVVADKSNLNRKQLKRKIADGENSDQPKSKHERIIFDLTPPRDEAEPDVLTLKKWDGQIQIGESDSSDEEAHIDAILAETRVTSNDNMEKLPPMRQLSGINYTLHTDANVPAYVPTPISVLNDQKNMVNMYNPAEPPAFTPKEEAVSRERCHFWPNCKKDPCQYYHPVKACTNFPNCSFGNRCHFIHPPCRFDALCTKLAASLEAKKAAAVKTEVKQEVETSTAASSSSPADANTKENGKKMDSPVKKTEASAAPASATLAVPAASGPTPQSSIFCRFAGGCKNAACPFKHPKECKFGANCRNTGCYFYHKPTATAVPTSSIVNTKKYKWTATA</sequence>
<dbReference type="OrthoDB" id="5589010at2759"/>
<evidence type="ECO:0000256" key="3">
    <source>
        <dbReference type="ARBA" id="ARBA00015071"/>
    </source>
</evidence>
<dbReference type="InterPro" id="IPR002483">
    <property type="entry name" value="PWI_dom"/>
</dbReference>